<sequence length="714" mass="81039">MADKSTDETYPKREGVADSLTPSTEIEEAEVYNVPECPEPILESDTQEVKEKRAACVNFSKHFHLKTGQKIVVVDSEDEVLNEKDVKTKYCVLGSRDHVLALKSKVKELANKAQEAEAEKEAALKRCENVGQQLDTLVSELQQLDSADGTDSSEQTIHATIHTFGHIRKLEIIPDEDEHQYDRLIRRPKTRQYFKGDTLHRGAEERRTSYTELFWDLIFVGAIGLMGHELVHKPDGFHLEQFVLTFIPLYKVWNDVHFYLNVWASEDLVQKFFILWEMVCVIGMTISAVHSTGYVNDEGVVVSTFNQFVGCYLLARLTIAFVYFIFCFFMPKFRIYLLYNIFGNVFSCILWAVSLGMPIASREQANVIWYAIIVDWLWNTAYPAAMKYWPHDKIFCIQKPLYRAAVNIEHMADRLGLFVIITLGESVIALLYSTWSSNINTQAAKGVLGLLLAYNLHWIYFDVDASRQYKHALRRHIFTGLLFVFLHLPLCAAIIIMGSTLGVLVQVMDFPGSENIPVGLHGAERLTEIPPGIDWLFCGSLSMAICCLATIGLSHQSMDAVDLMKIHKRWRISFRYVTAAIFAVLPLAKLNSLSLLAIVSSLSLVLVIVETVGRLRRTGRSDKEKQGGDIEQGEESNVEDRGLWVRWSSHFRSRSTNDITSALQWTSTFSSSRTLNMSGPTDDGSRRRWFSQNSRSSLDEKKHGVKGAPFEMCI</sequence>
<feature type="region of interest" description="Disordered" evidence="2">
    <location>
        <begin position="1"/>
        <end position="25"/>
    </location>
</feature>
<keyword evidence="3" id="KW-1133">Transmembrane helix</keyword>
<feature type="transmembrane region" description="Helical" evidence="3">
    <location>
        <begin position="447"/>
        <end position="465"/>
    </location>
</feature>
<dbReference type="Proteomes" id="UP000274822">
    <property type="component" value="Unassembled WGS sequence"/>
</dbReference>
<feature type="transmembrane region" description="Helical" evidence="3">
    <location>
        <begin position="367"/>
        <end position="385"/>
    </location>
</feature>
<gene>
    <name evidence="4" type="ORF">BC938DRAFT_480490</name>
</gene>
<feature type="coiled-coil region" evidence="1">
    <location>
        <begin position="99"/>
        <end position="133"/>
    </location>
</feature>
<accession>A0A433QXD2</accession>
<organism evidence="4 5">
    <name type="scientific">Jimgerdemannia flammicorona</name>
    <dbReference type="NCBI Taxonomy" id="994334"/>
    <lineage>
        <taxon>Eukaryota</taxon>
        <taxon>Fungi</taxon>
        <taxon>Fungi incertae sedis</taxon>
        <taxon>Mucoromycota</taxon>
        <taxon>Mucoromycotina</taxon>
        <taxon>Endogonomycetes</taxon>
        <taxon>Endogonales</taxon>
        <taxon>Endogonaceae</taxon>
        <taxon>Jimgerdemannia</taxon>
    </lineage>
</organism>
<evidence type="ECO:0000313" key="5">
    <source>
        <dbReference type="Proteomes" id="UP000274822"/>
    </source>
</evidence>
<evidence type="ECO:0008006" key="6">
    <source>
        <dbReference type="Google" id="ProtNLM"/>
    </source>
</evidence>
<feature type="transmembrane region" description="Helical" evidence="3">
    <location>
        <begin position="533"/>
        <end position="551"/>
    </location>
</feature>
<dbReference type="Pfam" id="PF06772">
    <property type="entry name" value="LtrA"/>
    <property type="match status" value="1"/>
</dbReference>
<evidence type="ECO:0000313" key="4">
    <source>
        <dbReference type="EMBL" id="RUS34426.1"/>
    </source>
</evidence>
<feature type="compositionally biased region" description="Basic and acidic residues" evidence="2">
    <location>
        <begin position="1"/>
        <end position="16"/>
    </location>
</feature>
<dbReference type="PANTHER" id="PTHR36840:SF1">
    <property type="entry name" value="BLL5714 PROTEIN"/>
    <property type="match status" value="1"/>
</dbReference>
<feature type="transmembrane region" description="Helical" evidence="3">
    <location>
        <begin position="273"/>
        <end position="295"/>
    </location>
</feature>
<feature type="region of interest" description="Disordered" evidence="2">
    <location>
        <begin position="673"/>
        <end position="714"/>
    </location>
</feature>
<evidence type="ECO:0000256" key="2">
    <source>
        <dbReference type="SAM" id="MobiDB-lite"/>
    </source>
</evidence>
<dbReference type="PANTHER" id="PTHR36840">
    <property type="entry name" value="BLL5714 PROTEIN"/>
    <property type="match status" value="1"/>
</dbReference>
<dbReference type="EMBL" id="RBNJ01000499">
    <property type="protein sequence ID" value="RUS34426.1"/>
    <property type="molecule type" value="Genomic_DNA"/>
</dbReference>
<evidence type="ECO:0000256" key="3">
    <source>
        <dbReference type="SAM" id="Phobius"/>
    </source>
</evidence>
<dbReference type="AlphaFoldDB" id="A0A433QXD2"/>
<protein>
    <recommendedName>
        <fullName evidence="6">Bacterial low temperature requirement A protein-domain-containing protein</fullName>
    </recommendedName>
</protein>
<keyword evidence="1" id="KW-0175">Coiled coil</keyword>
<feature type="transmembrane region" description="Helical" evidence="3">
    <location>
        <begin position="307"/>
        <end position="329"/>
    </location>
</feature>
<name>A0A433QXD2_9FUNG</name>
<keyword evidence="3" id="KW-0472">Membrane</keyword>
<feature type="transmembrane region" description="Helical" evidence="3">
    <location>
        <begin position="477"/>
        <end position="505"/>
    </location>
</feature>
<dbReference type="InterPro" id="IPR010640">
    <property type="entry name" value="Low_temperature_requirement_A"/>
</dbReference>
<keyword evidence="5" id="KW-1185">Reference proteome</keyword>
<feature type="transmembrane region" description="Helical" evidence="3">
    <location>
        <begin position="572"/>
        <end position="588"/>
    </location>
</feature>
<proteinExistence type="predicted"/>
<feature type="transmembrane region" description="Helical" evidence="3">
    <location>
        <begin position="415"/>
        <end position="435"/>
    </location>
</feature>
<reference evidence="4 5" key="1">
    <citation type="journal article" date="2018" name="New Phytol.">
        <title>Phylogenomics of Endogonaceae and evolution of mycorrhizas within Mucoromycota.</title>
        <authorList>
            <person name="Chang Y."/>
            <person name="Desiro A."/>
            <person name="Na H."/>
            <person name="Sandor L."/>
            <person name="Lipzen A."/>
            <person name="Clum A."/>
            <person name="Barry K."/>
            <person name="Grigoriev I.V."/>
            <person name="Martin F.M."/>
            <person name="Stajich J.E."/>
            <person name="Smith M.E."/>
            <person name="Bonito G."/>
            <person name="Spatafora J.W."/>
        </authorList>
    </citation>
    <scope>NUCLEOTIDE SEQUENCE [LARGE SCALE GENOMIC DNA]</scope>
    <source>
        <strain evidence="4 5">AD002</strain>
    </source>
</reference>
<evidence type="ECO:0000256" key="1">
    <source>
        <dbReference type="SAM" id="Coils"/>
    </source>
</evidence>
<feature type="transmembrane region" description="Helical" evidence="3">
    <location>
        <begin position="336"/>
        <end position="361"/>
    </location>
</feature>
<comment type="caution">
    <text evidence="4">The sequence shown here is derived from an EMBL/GenBank/DDBJ whole genome shotgun (WGS) entry which is preliminary data.</text>
</comment>
<keyword evidence="3" id="KW-0812">Transmembrane</keyword>